<evidence type="ECO:0000256" key="3">
    <source>
        <dbReference type="ARBA" id="ARBA00023163"/>
    </source>
</evidence>
<dbReference type="OrthoDB" id="3864082at2"/>
<dbReference type="Proteomes" id="UP000309174">
    <property type="component" value="Unassembled WGS sequence"/>
</dbReference>
<sequence>MSSEPSSRAKASPSDRSSRAIKLDLPSDAGSQPQVTETVEQRIAQELRRLIAEGDLAPGAHLPLRQLAAHFGVSITPVRVALIELAAAGLVVSRPHSGMRVAPMSLEEFEEVWTIRVSLEWWLTRRAVEQVRDHDIERLRGALEKIQHAAHSKAEWPEYVGHSWNYRRYLYSLADRPQMLSNLDTMYVRSARYSRLMLVDGDRIHRAAASMEEVHAAVERRDATAAQEVLRRGMEWTMEAALKQFVSDLPATHEW</sequence>
<evidence type="ECO:0000313" key="7">
    <source>
        <dbReference type="Proteomes" id="UP000309174"/>
    </source>
</evidence>
<dbReference type="Gene3D" id="1.20.120.530">
    <property type="entry name" value="GntR ligand-binding domain-like"/>
    <property type="match status" value="1"/>
</dbReference>
<dbReference type="SUPFAM" id="SSF48008">
    <property type="entry name" value="GntR ligand-binding domain-like"/>
    <property type="match status" value="1"/>
</dbReference>
<dbReference type="SUPFAM" id="SSF46785">
    <property type="entry name" value="Winged helix' DNA-binding domain"/>
    <property type="match status" value="1"/>
</dbReference>
<feature type="region of interest" description="Disordered" evidence="4">
    <location>
        <begin position="1"/>
        <end position="36"/>
    </location>
</feature>
<dbReference type="SMART" id="SM00345">
    <property type="entry name" value="HTH_GNTR"/>
    <property type="match status" value="1"/>
</dbReference>
<dbReference type="SMART" id="SM00895">
    <property type="entry name" value="FCD"/>
    <property type="match status" value="1"/>
</dbReference>
<dbReference type="GO" id="GO:0003677">
    <property type="term" value="F:DNA binding"/>
    <property type="evidence" value="ECO:0007669"/>
    <property type="project" value="UniProtKB-KW"/>
</dbReference>
<evidence type="ECO:0000256" key="2">
    <source>
        <dbReference type="ARBA" id="ARBA00023125"/>
    </source>
</evidence>
<dbReference type="AlphaFoldDB" id="A0A5C4JKC0"/>
<dbReference type="GO" id="GO:0003700">
    <property type="term" value="F:DNA-binding transcription factor activity"/>
    <property type="evidence" value="ECO:0007669"/>
    <property type="project" value="InterPro"/>
</dbReference>
<keyword evidence="2" id="KW-0238">DNA-binding</keyword>
<dbReference type="Pfam" id="PF07729">
    <property type="entry name" value="FCD"/>
    <property type="match status" value="1"/>
</dbReference>
<dbReference type="CDD" id="cd07377">
    <property type="entry name" value="WHTH_GntR"/>
    <property type="match status" value="1"/>
</dbReference>
<dbReference type="Gene3D" id="1.10.10.10">
    <property type="entry name" value="Winged helix-like DNA-binding domain superfamily/Winged helix DNA-binding domain"/>
    <property type="match status" value="1"/>
</dbReference>
<dbReference type="InterPro" id="IPR008920">
    <property type="entry name" value="TF_FadR/GntR_C"/>
</dbReference>
<dbReference type="InterPro" id="IPR011711">
    <property type="entry name" value="GntR_C"/>
</dbReference>
<keyword evidence="7" id="KW-1185">Reference proteome</keyword>
<keyword evidence="1" id="KW-0805">Transcription regulation</keyword>
<reference evidence="6 7" key="1">
    <citation type="submission" date="2019-05" db="EMBL/GenBank/DDBJ databases">
        <title>Draft genome sequence of Actinomadura sp. 14C53.</title>
        <authorList>
            <person name="Saricaoglu S."/>
            <person name="Isik K."/>
        </authorList>
    </citation>
    <scope>NUCLEOTIDE SEQUENCE [LARGE SCALE GENOMIC DNA]</scope>
    <source>
        <strain evidence="6 7">14C53</strain>
    </source>
</reference>
<evidence type="ECO:0000256" key="1">
    <source>
        <dbReference type="ARBA" id="ARBA00023015"/>
    </source>
</evidence>
<evidence type="ECO:0000259" key="5">
    <source>
        <dbReference type="PROSITE" id="PS50949"/>
    </source>
</evidence>
<dbReference type="InterPro" id="IPR036390">
    <property type="entry name" value="WH_DNA-bd_sf"/>
</dbReference>
<name>A0A5C4JKC0_9ACTN</name>
<dbReference type="PANTHER" id="PTHR43537:SF39">
    <property type="entry name" value="HTH-TYPE TRANSCRIPTIONAL REGULATOR MCBR"/>
    <property type="match status" value="1"/>
</dbReference>
<proteinExistence type="predicted"/>
<evidence type="ECO:0000256" key="4">
    <source>
        <dbReference type="SAM" id="MobiDB-lite"/>
    </source>
</evidence>
<evidence type="ECO:0000313" key="6">
    <source>
        <dbReference type="EMBL" id="TMR07320.1"/>
    </source>
</evidence>
<accession>A0A5C4JKC0</accession>
<keyword evidence="3" id="KW-0804">Transcription</keyword>
<protein>
    <submittedName>
        <fullName evidence="6">GntR family transcriptional regulator</fullName>
    </submittedName>
</protein>
<dbReference type="InterPro" id="IPR000524">
    <property type="entry name" value="Tscrpt_reg_HTH_GntR"/>
</dbReference>
<dbReference type="Pfam" id="PF00392">
    <property type="entry name" value="GntR"/>
    <property type="match status" value="1"/>
</dbReference>
<dbReference type="PANTHER" id="PTHR43537">
    <property type="entry name" value="TRANSCRIPTIONAL REGULATOR, GNTR FAMILY"/>
    <property type="match status" value="1"/>
</dbReference>
<dbReference type="EMBL" id="VCKW01000002">
    <property type="protein sequence ID" value="TMR07320.1"/>
    <property type="molecule type" value="Genomic_DNA"/>
</dbReference>
<gene>
    <name evidence="6" type="ORF">ETD83_00795</name>
</gene>
<organism evidence="6 7">
    <name type="scientific">Actinomadura soli</name>
    <dbReference type="NCBI Taxonomy" id="2508997"/>
    <lineage>
        <taxon>Bacteria</taxon>
        <taxon>Bacillati</taxon>
        <taxon>Actinomycetota</taxon>
        <taxon>Actinomycetes</taxon>
        <taxon>Streptosporangiales</taxon>
        <taxon>Thermomonosporaceae</taxon>
        <taxon>Actinomadura</taxon>
    </lineage>
</organism>
<dbReference type="RefSeq" id="WP_138643093.1">
    <property type="nucleotide sequence ID" value="NZ_VCKW01000002.1"/>
</dbReference>
<comment type="caution">
    <text evidence="6">The sequence shown here is derived from an EMBL/GenBank/DDBJ whole genome shotgun (WGS) entry which is preliminary data.</text>
</comment>
<dbReference type="InterPro" id="IPR036388">
    <property type="entry name" value="WH-like_DNA-bd_sf"/>
</dbReference>
<feature type="domain" description="HTH gntR-type" evidence="5">
    <location>
        <begin position="37"/>
        <end position="104"/>
    </location>
</feature>
<dbReference type="PROSITE" id="PS50949">
    <property type="entry name" value="HTH_GNTR"/>
    <property type="match status" value="1"/>
</dbReference>